<comment type="caution">
    <text evidence="4">The sequence shown here is derived from an EMBL/GenBank/DDBJ whole genome shotgun (WGS) entry which is preliminary data.</text>
</comment>
<reference evidence="4" key="1">
    <citation type="submission" date="2013-08" db="EMBL/GenBank/DDBJ databases">
        <authorList>
            <person name="Mendez C."/>
            <person name="Richter M."/>
            <person name="Ferrer M."/>
            <person name="Sanchez J."/>
        </authorList>
    </citation>
    <scope>NUCLEOTIDE SEQUENCE</scope>
</reference>
<feature type="domain" description="Thil AANH" evidence="3">
    <location>
        <begin position="2"/>
        <end position="183"/>
    </location>
</feature>
<dbReference type="GO" id="GO:0005829">
    <property type="term" value="C:cytosol"/>
    <property type="evidence" value="ECO:0007669"/>
    <property type="project" value="TreeGrafter"/>
</dbReference>
<feature type="non-terminal residue" evidence="4">
    <location>
        <position position="195"/>
    </location>
</feature>
<keyword evidence="1" id="KW-0547">Nucleotide-binding</keyword>
<dbReference type="PANTHER" id="PTHR43209:SF1">
    <property type="entry name" value="TRNA SULFURTRANSFERASE"/>
    <property type="match status" value="1"/>
</dbReference>
<keyword evidence="2" id="KW-0067">ATP-binding</keyword>
<dbReference type="GO" id="GO:0052837">
    <property type="term" value="P:thiazole biosynthetic process"/>
    <property type="evidence" value="ECO:0007669"/>
    <property type="project" value="TreeGrafter"/>
</dbReference>
<dbReference type="GO" id="GO:0005524">
    <property type="term" value="F:ATP binding"/>
    <property type="evidence" value="ECO:0007669"/>
    <property type="project" value="UniProtKB-KW"/>
</dbReference>
<organism evidence="4">
    <name type="scientific">mine drainage metagenome</name>
    <dbReference type="NCBI Taxonomy" id="410659"/>
    <lineage>
        <taxon>unclassified sequences</taxon>
        <taxon>metagenomes</taxon>
        <taxon>ecological metagenomes</taxon>
    </lineage>
</organism>
<evidence type="ECO:0000259" key="3">
    <source>
        <dbReference type="Pfam" id="PF02568"/>
    </source>
</evidence>
<sequence>MVSLVSGGIDSPVAAWMMMKRGSVQDIVFCSLAHPIDTAEFIRSIEPLIDRWSHGSDPAIHIFNGTPLIDLMAGGEGFAHPNVGFKKFLYELAAAVNRRVNGYGIVTGESLGQVSSQTAENLFSLTLSVSVPIYRPLIGFDKDEIVELSKRIGTFPETSLGEFCSIFSINPSISIKEEDLQQDKVPEDTMLSILK</sequence>
<dbReference type="Pfam" id="PF02568">
    <property type="entry name" value="ThiI"/>
    <property type="match status" value="1"/>
</dbReference>
<gene>
    <name evidence="4" type="ORF">B1B_14652</name>
</gene>
<dbReference type="InterPro" id="IPR014729">
    <property type="entry name" value="Rossmann-like_a/b/a_fold"/>
</dbReference>
<name>T0Z848_9ZZZZ</name>
<dbReference type="GO" id="GO:0002937">
    <property type="term" value="P:tRNA 4-thiouridine biosynthesis"/>
    <property type="evidence" value="ECO:0007669"/>
    <property type="project" value="TreeGrafter"/>
</dbReference>
<dbReference type="SUPFAM" id="SSF52402">
    <property type="entry name" value="Adenine nucleotide alpha hydrolases-like"/>
    <property type="match status" value="1"/>
</dbReference>
<evidence type="ECO:0000256" key="1">
    <source>
        <dbReference type="ARBA" id="ARBA00022741"/>
    </source>
</evidence>
<dbReference type="GO" id="GO:0004810">
    <property type="term" value="F:CCA tRNA nucleotidyltransferase activity"/>
    <property type="evidence" value="ECO:0007669"/>
    <property type="project" value="InterPro"/>
</dbReference>
<accession>T0Z848</accession>
<dbReference type="InterPro" id="IPR020536">
    <property type="entry name" value="ThiI_AANH"/>
</dbReference>
<dbReference type="AlphaFoldDB" id="T0Z848"/>
<proteinExistence type="predicted"/>
<dbReference type="InterPro" id="IPR050102">
    <property type="entry name" value="tRNA_sulfurtransferase_ThiI"/>
</dbReference>
<evidence type="ECO:0000256" key="2">
    <source>
        <dbReference type="ARBA" id="ARBA00022840"/>
    </source>
</evidence>
<dbReference type="Gene3D" id="3.40.50.620">
    <property type="entry name" value="HUPs"/>
    <property type="match status" value="1"/>
</dbReference>
<evidence type="ECO:0000313" key="4">
    <source>
        <dbReference type="EMBL" id="EQD41173.1"/>
    </source>
</evidence>
<protein>
    <submittedName>
        <fullName evidence="4">Thiamine biosynthesis/tRNA modification protein ThiI</fullName>
    </submittedName>
</protein>
<dbReference type="EMBL" id="AUZY01009727">
    <property type="protein sequence ID" value="EQD41173.1"/>
    <property type="molecule type" value="Genomic_DNA"/>
</dbReference>
<reference evidence="4" key="2">
    <citation type="journal article" date="2014" name="ISME J.">
        <title>Microbial stratification in low pH oxic and suboxic macroscopic growths along an acid mine drainage.</title>
        <authorList>
            <person name="Mendez-Garcia C."/>
            <person name="Mesa V."/>
            <person name="Sprenger R.R."/>
            <person name="Richter M."/>
            <person name="Diez M.S."/>
            <person name="Solano J."/>
            <person name="Bargiela R."/>
            <person name="Golyshina O.V."/>
            <person name="Manteca A."/>
            <person name="Ramos J.L."/>
            <person name="Gallego J.R."/>
            <person name="Llorente I."/>
            <person name="Martins Dos Santos V.A."/>
            <person name="Jensen O.N."/>
            <person name="Pelaez A.I."/>
            <person name="Sanchez J."/>
            <person name="Ferrer M."/>
        </authorList>
    </citation>
    <scope>NUCLEOTIDE SEQUENCE</scope>
</reference>
<dbReference type="PANTHER" id="PTHR43209">
    <property type="entry name" value="TRNA SULFURTRANSFERASE"/>
    <property type="match status" value="1"/>
</dbReference>